<gene>
    <name evidence="5" type="ORF">VC35_04880</name>
</gene>
<keyword evidence="1" id="KW-0813">Transport</keyword>
<dbReference type="AlphaFoldDB" id="A0A0F4TZ28"/>
<dbReference type="InterPro" id="IPR003593">
    <property type="entry name" value="AAA+_ATPase"/>
</dbReference>
<comment type="caution">
    <text evidence="5">The sequence shown here is derived from an EMBL/GenBank/DDBJ whole genome shotgun (WGS) entry which is preliminary data.</text>
</comment>
<evidence type="ECO:0000256" key="3">
    <source>
        <dbReference type="ARBA" id="ARBA00022840"/>
    </source>
</evidence>
<dbReference type="SUPFAM" id="SSF52540">
    <property type="entry name" value="P-loop containing nucleoside triphosphate hydrolases"/>
    <property type="match status" value="1"/>
</dbReference>
<dbReference type="InterPro" id="IPR027417">
    <property type="entry name" value="P-loop_NTPase"/>
</dbReference>
<dbReference type="PANTHER" id="PTHR45772">
    <property type="entry name" value="CONSERVED COMPONENT OF ABC TRANSPORTER FOR NATURAL AMINO ACIDS-RELATED"/>
    <property type="match status" value="1"/>
</dbReference>
<protein>
    <submittedName>
        <fullName evidence="5">Branched-chain amino acid ABC transporter substrate-binding protein</fullName>
    </submittedName>
</protein>
<dbReference type="Gene3D" id="3.40.50.300">
    <property type="entry name" value="P-loop containing nucleotide triphosphate hydrolases"/>
    <property type="match status" value="1"/>
</dbReference>
<dbReference type="PROSITE" id="PS50893">
    <property type="entry name" value="ABC_TRANSPORTER_2"/>
    <property type="match status" value="1"/>
</dbReference>
<dbReference type="Pfam" id="PF12399">
    <property type="entry name" value="BCA_ABC_TP_C"/>
    <property type="match status" value="1"/>
</dbReference>
<sequence>MSAQLSIRDLHKAFGAVNATNGASLELAKGELHAIIGPNGAGKSTLIAQIAGEVFPDHGQIHLNGQDITRVPAWQRPRLGLARAFQVSQLYTEFTLLENVALAIAARDGKAFGMWRPLSRDTRLLEPALGYLQQVGLGLRAQDPVHELSHGERRQLEIALALAQEASVLLLDEPMAGMGADESARMTELLHSLKGRYAILLVEHDMDAVFALADRITVLVYGQTVLTGSVEQVRNDPQVRAAYLGEEHA</sequence>
<evidence type="ECO:0000259" key="4">
    <source>
        <dbReference type="PROSITE" id="PS50893"/>
    </source>
</evidence>
<dbReference type="GO" id="GO:0005886">
    <property type="term" value="C:plasma membrane"/>
    <property type="evidence" value="ECO:0007669"/>
    <property type="project" value="TreeGrafter"/>
</dbReference>
<evidence type="ECO:0000313" key="5">
    <source>
        <dbReference type="EMBL" id="KJZ49581.1"/>
    </source>
</evidence>
<evidence type="ECO:0000256" key="1">
    <source>
        <dbReference type="ARBA" id="ARBA00022448"/>
    </source>
</evidence>
<name>A0A0F4TZ28_PSEFL</name>
<evidence type="ECO:0000256" key="2">
    <source>
        <dbReference type="ARBA" id="ARBA00022741"/>
    </source>
</evidence>
<keyword evidence="3" id="KW-0067">ATP-binding</keyword>
<dbReference type="SMART" id="SM00382">
    <property type="entry name" value="AAA"/>
    <property type="match status" value="1"/>
</dbReference>
<dbReference type="PANTHER" id="PTHR45772:SF2">
    <property type="entry name" value="ABC TRANSPORTER ATP-BINDING PROTEIN"/>
    <property type="match status" value="1"/>
</dbReference>
<dbReference type="InterPro" id="IPR032823">
    <property type="entry name" value="BCA_ABC_TP_C"/>
</dbReference>
<dbReference type="GO" id="GO:0016887">
    <property type="term" value="F:ATP hydrolysis activity"/>
    <property type="evidence" value="ECO:0007669"/>
    <property type="project" value="InterPro"/>
</dbReference>
<evidence type="ECO:0000313" key="6">
    <source>
        <dbReference type="Proteomes" id="UP000033588"/>
    </source>
</evidence>
<organism evidence="5 6">
    <name type="scientific">Pseudomonas fluorescens</name>
    <dbReference type="NCBI Taxonomy" id="294"/>
    <lineage>
        <taxon>Bacteria</taxon>
        <taxon>Pseudomonadati</taxon>
        <taxon>Pseudomonadota</taxon>
        <taxon>Gammaproteobacteria</taxon>
        <taxon>Pseudomonadales</taxon>
        <taxon>Pseudomonadaceae</taxon>
        <taxon>Pseudomonas</taxon>
    </lineage>
</organism>
<dbReference type="InterPro" id="IPR051120">
    <property type="entry name" value="ABC_AA/LPS_Transport"/>
</dbReference>
<dbReference type="OrthoDB" id="9805514at2"/>
<dbReference type="Proteomes" id="UP000033588">
    <property type="component" value="Unassembled WGS sequence"/>
</dbReference>
<dbReference type="Pfam" id="PF00005">
    <property type="entry name" value="ABC_tran"/>
    <property type="match status" value="1"/>
</dbReference>
<dbReference type="InterPro" id="IPR003439">
    <property type="entry name" value="ABC_transporter-like_ATP-bd"/>
</dbReference>
<dbReference type="RefSeq" id="WP_046038152.1">
    <property type="nucleotide sequence ID" value="NZ_LACC01000007.1"/>
</dbReference>
<keyword evidence="2" id="KW-0547">Nucleotide-binding</keyword>
<proteinExistence type="predicted"/>
<accession>A0A0F4TZ28</accession>
<reference evidence="5 6" key="1">
    <citation type="submission" date="2015-03" db="EMBL/GenBank/DDBJ databases">
        <title>Comparative genomics of Pseudomonas insights into diversity of traits involved in vanlence and defense.</title>
        <authorList>
            <person name="Qin Y."/>
        </authorList>
    </citation>
    <scope>NUCLEOTIDE SEQUENCE [LARGE SCALE GENOMIC DNA]</scope>
    <source>
        <strain evidence="5 6">C8</strain>
    </source>
</reference>
<dbReference type="CDD" id="cd03219">
    <property type="entry name" value="ABC_Mj1267_LivG_branched"/>
    <property type="match status" value="1"/>
</dbReference>
<dbReference type="PATRIC" id="fig|294.132.peg.5516"/>
<feature type="domain" description="ABC transporter" evidence="4">
    <location>
        <begin position="5"/>
        <end position="246"/>
    </location>
</feature>
<dbReference type="EMBL" id="LACC01000007">
    <property type="protein sequence ID" value="KJZ49581.1"/>
    <property type="molecule type" value="Genomic_DNA"/>
</dbReference>
<dbReference type="GO" id="GO:0005524">
    <property type="term" value="F:ATP binding"/>
    <property type="evidence" value="ECO:0007669"/>
    <property type="project" value="UniProtKB-KW"/>
</dbReference>